<keyword evidence="10" id="KW-1185">Reference proteome</keyword>
<dbReference type="AlphaFoldDB" id="A0A6J8B2K8"/>
<dbReference type="OrthoDB" id="567787at2759"/>
<evidence type="ECO:0000256" key="5">
    <source>
        <dbReference type="ARBA" id="ARBA00025791"/>
    </source>
</evidence>
<gene>
    <name evidence="9" type="ORF">MCOR_14322</name>
</gene>
<dbReference type="Gene3D" id="2.130.10.10">
    <property type="entry name" value="YVTN repeat-like/Quinoprotein amine dehydrogenase"/>
    <property type="match status" value="1"/>
</dbReference>
<name>A0A6J8B2K8_MYTCO</name>
<dbReference type="InterPro" id="IPR015943">
    <property type="entry name" value="WD40/YVTN_repeat-like_dom_sf"/>
</dbReference>
<dbReference type="PANTHER" id="PTHR21419:SF36">
    <property type="entry name" value="PROTEIN FAM234A-LIKE"/>
    <property type="match status" value="1"/>
</dbReference>
<evidence type="ECO:0000256" key="2">
    <source>
        <dbReference type="ARBA" id="ARBA00022692"/>
    </source>
</evidence>
<organism evidence="9 10">
    <name type="scientific">Mytilus coruscus</name>
    <name type="common">Sea mussel</name>
    <dbReference type="NCBI Taxonomy" id="42192"/>
    <lineage>
        <taxon>Eukaryota</taxon>
        <taxon>Metazoa</taxon>
        <taxon>Spiralia</taxon>
        <taxon>Lophotrochozoa</taxon>
        <taxon>Mollusca</taxon>
        <taxon>Bivalvia</taxon>
        <taxon>Autobranchia</taxon>
        <taxon>Pteriomorphia</taxon>
        <taxon>Mytilida</taxon>
        <taxon>Mytiloidea</taxon>
        <taxon>Mytilidae</taxon>
        <taxon>Mytilinae</taxon>
        <taxon>Mytilus</taxon>
    </lineage>
</organism>
<evidence type="ECO:0000313" key="10">
    <source>
        <dbReference type="Proteomes" id="UP000507470"/>
    </source>
</evidence>
<feature type="compositionally biased region" description="Basic and acidic residues" evidence="6">
    <location>
        <begin position="12"/>
        <end position="25"/>
    </location>
</feature>
<accession>A0A6J8B2K8</accession>
<keyword evidence="3 7" id="KW-1133">Transmembrane helix</keyword>
<dbReference type="Proteomes" id="UP000507470">
    <property type="component" value="Unassembled WGS sequence"/>
</dbReference>
<feature type="transmembrane region" description="Helical" evidence="7">
    <location>
        <begin position="63"/>
        <end position="88"/>
    </location>
</feature>
<evidence type="ECO:0000313" key="9">
    <source>
        <dbReference type="EMBL" id="CAC5378075.1"/>
    </source>
</evidence>
<reference evidence="9 10" key="1">
    <citation type="submission" date="2020-06" db="EMBL/GenBank/DDBJ databases">
        <authorList>
            <person name="Li R."/>
            <person name="Bekaert M."/>
        </authorList>
    </citation>
    <scope>NUCLEOTIDE SEQUENCE [LARGE SCALE GENOMIC DNA]</scope>
    <source>
        <strain evidence="10">wild</strain>
    </source>
</reference>
<dbReference type="InterPro" id="IPR045232">
    <property type="entry name" value="FAM234"/>
</dbReference>
<dbReference type="PANTHER" id="PTHR21419">
    <property type="match status" value="1"/>
</dbReference>
<evidence type="ECO:0000256" key="1">
    <source>
        <dbReference type="ARBA" id="ARBA00004167"/>
    </source>
</evidence>
<proteinExistence type="inferred from homology"/>
<dbReference type="SUPFAM" id="SSF50998">
    <property type="entry name" value="Quinoprotein alcohol dehydrogenase-like"/>
    <property type="match status" value="1"/>
</dbReference>
<feature type="domain" description="FAM234A/B beta-propeller" evidence="8">
    <location>
        <begin position="154"/>
        <end position="508"/>
    </location>
</feature>
<dbReference type="InterPro" id="IPR011047">
    <property type="entry name" value="Quinoprotein_ADH-like_sf"/>
</dbReference>
<protein>
    <recommendedName>
        <fullName evidence="8">FAM234A/B beta-propeller domain-containing protein</fullName>
    </recommendedName>
</protein>
<evidence type="ECO:0000256" key="7">
    <source>
        <dbReference type="SAM" id="Phobius"/>
    </source>
</evidence>
<evidence type="ECO:0000256" key="4">
    <source>
        <dbReference type="ARBA" id="ARBA00023136"/>
    </source>
</evidence>
<evidence type="ECO:0000256" key="6">
    <source>
        <dbReference type="SAM" id="MobiDB-lite"/>
    </source>
</evidence>
<sequence length="768" mass="86442">MGSDSEDDDFGDEQRTETDKTGPKIEDAEIGLIHTKLQNGHGHGYNFRQSTRKQDPMCTPTRGAVMLALSLLFFGVGYMAGFFTPYSFKQKYIPKQLLPKLPSIVKESRPWHLKLSDWGSESCIRLVDVDGDGLLDVLTGLAIGKDITEMVLESTMDQFCSKHGMQTPCAGAVIALRGYDGKLLWQTKTYSEIFAMNCHGVDVNQDGLDDCIVSGRLKDLRAIDPKTGKTLWVSNPDNLRLGWNIYTTTPIPDMNYDGINEIVISHGGDPIIPAENHKRHSGRLIMINGATGQIIGRYLDMPEDKEMYISPVVHQRRDGSMYILYGSGGETVGGLFLAISVPDFYRYVNNLDHSHKAPTVGGQYKQWGYRKPNFKGEIELYRSEENGVMVPPVLVDINKDGVKDILMSAFDATMILFDGETLDVLWKIKFEGKESYSSPAPGYFNDDDTLDFMLHWSGGAWPYYNSTDVIVIDGKDGVVLWNTTSHRYDVSSDLVARTSSYHRDVFLFRMQGRKGDGALNQAAIHGATGAQRVINRRSSNPNELEETVVDDDNLEAPGVLLPESHFTRRRRAVPKDFIECESDQTLMITELFAMDRTVMKAPIKLWEKGSEKHYYKLTDEDRKSVQKVVKTFGDNHTLTELEVPWTRGKRQAPGAMCIMVQPDERTTGAIGDVDGDGKLDVIVNLISVGILRDDYAHFVKMKFDVDIYKFSLEDIIDNEMYTPLNVTIHERMRNSFIENKITNLKFLPPEKQTWGGYMGTLGNSVYEP</sequence>
<feature type="region of interest" description="Disordered" evidence="6">
    <location>
        <begin position="1"/>
        <end position="25"/>
    </location>
</feature>
<dbReference type="InterPro" id="IPR055409">
    <property type="entry name" value="Beta-prop_FAM234A_B"/>
</dbReference>
<evidence type="ECO:0000259" key="8">
    <source>
        <dbReference type="Pfam" id="PF23727"/>
    </source>
</evidence>
<keyword evidence="2 7" id="KW-0812">Transmembrane</keyword>
<evidence type="ECO:0000256" key="3">
    <source>
        <dbReference type="ARBA" id="ARBA00022989"/>
    </source>
</evidence>
<dbReference type="GO" id="GO:0016020">
    <property type="term" value="C:membrane"/>
    <property type="evidence" value="ECO:0007669"/>
    <property type="project" value="UniProtKB-SubCell"/>
</dbReference>
<comment type="subcellular location">
    <subcellularLocation>
        <location evidence="1">Membrane</location>
        <topology evidence="1">Single-pass membrane protein</topology>
    </subcellularLocation>
</comment>
<comment type="similarity">
    <text evidence="5">Belongs to the FAM234 family.</text>
</comment>
<feature type="compositionally biased region" description="Acidic residues" evidence="6">
    <location>
        <begin position="1"/>
        <end position="11"/>
    </location>
</feature>
<dbReference type="EMBL" id="CACVKT020002489">
    <property type="protein sequence ID" value="CAC5378075.1"/>
    <property type="molecule type" value="Genomic_DNA"/>
</dbReference>
<keyword evidence="4 7" id="KW-0472">Membrane</keyword>
<dbReference type="Pfam" id="PF23727">
    <property type="entry name" value="Beta-prop_FAM234A_B"/>
    <property type="match status" value="1"/>
</dbReference>